<keyword evidence="1 3" id="KW-0732">Signal</keyword>
<reference evidence="5" key="1">
    <citation type="submission" date="2016-05" db="EMBL/GenBank/DDBJ databases">
        <title>Paenibacillus oryzae. sp. nov., isolated from the rice root.</title>
        <authorList>
            <person name="Zhang J."/>
            <person name="Zhang X."/>
        </authorList>
    </citation>
    <scope>NUCLEOTIDE SEQUENCE [LARGE SCALE GENOMIC DNA]</scope>
    <source>
        <strain evidence="5">KCTC13222</strain>
    </source>
</reference>
<sequence length="534" mass="58985">MINKRQSKVALATVTCAVCVVTLLAACSNAKTDSASSAPSTSAAPSAAATAKPAEPSKVSIIQQDGGRIWKADNPSTLEIEKKTNTIIDSIMVPAQDMKNKYNVMAASGDIPDISKLANFDYQLYADNGLFLDIGKLIDQYGPNLKKTIKPESWDLVKYKGKTIAIPYENIPAKIVPVIREDWLANVGAKMPTNLDEYEDVLKKFTLNDPDKNGKNDTYGLGATGGWKGDFSMIFGAFGIMPFDSGSTKQNYLKDNKIYSPIISTEYKNAITYIKKLWDEKVIDPEIFIIKGDQANQKLVQSKSGSFTAWWSIAPQVLAVNLKMGEVNPQAKWDPFPQLIKGPDGKSGVESRGSINGTLNISAKAKDPVAAIKLLDYLATDEGWELASYGIKGVHYNDLVSGRTDAGKKAMEEKWLDPLAQIIYKPDLVDKINNASQDKTQIENNRFIMAARQYNLYADIFFGIPLTDDQKTLGPDLDKYEDEMFIKFVTGAEPLSNWDQYVENWKKKGGKQILESRVKKYNELKGTNYTAGGL</sequence>
<dbReference type="PANTHER" id="PTHR43649">
    <property type="entry name" value="ARABINOSE-BINDING PROTEIN-RELATED"/>
    <property type="match status" value="1"/>
</dbReference>
<dbReference type="PANTHER" id="PTHR43649:SF33">
    <property type="entry name" value="POLYGALACTURONAN_RHAMNOGALACTURONAN-BINDING PROTEIN YTCQ"/>
    <property type="match status" value="1"/>
</dbReference>
<name>A0A1C1A296_9BACL</name>
<evidence type="ECO:0000256" key="1">
    <source>
        <dbReference type="ARBA" id="ARBA00022729"/>
    </source>
</evidence>
<dbReference type="Gene3D" id="3.40.190.10">
    <property type="entry name" value="Periplasmic binding protein-like II"/>
    <property type="match status" value="2"/>
</dbReference>
<evidence type="ECO:0000313" key="5">
    <source>
        <dbReference type="Proteomes" id="UP000093309"/>
    </source>
</evidence>
<evidence type="ECO:0008006" key="6">
    <source>
        <dbReference type="Google" id="ProtNLM"/>
    </source>
</evidence>
<dbReference type="EMBL" id="LYPC01000018">
    <property type="protein sequence ID" value="OCT14659.1"/>
    <property type="molecule type" value="Genomic_DNA"/>
</dbReference>
<dbReference type="AlphaFoldDB" id="A0A1C1A296"/>
<keyword evidence="5" id="KW-1185">Reference proteome</keyword>
<protein>
    <recommendedName>
        <fullName evidence="6">ABC transporter substrate-binding protein</fullName>
    </recommendedName>
</protein>
<feature type="signal peptide" evidence="3">
    <location>
        <begin position="1"/>
        <end position="25"/>
    </location>
</feature>
<evidence type="ECO:0000313" key="4">
    <source>
        <dbReference type="EMBL" id="OCT14659.1"/>
    </source>
</evidence>
<dbReference type="Proteomes" id="UP000093309">
    <property type="component" value="Unassembled WGS sequence"/>
</dbReference>
<proteinExistence type="predicted"/>
<evidence type="ECO:0000256" key="3">
    <source>
        <dbReference type="SAM" id="SignalP"/>
    </source>
</evidence>
<dbReference type="STRING" id="512399.A8709_25080"/>
<feature type="region of interest" description="Disordered" evidence="2">
    <location>
        <begin position="32"/>
        <end position="57"/>
    </location>
</feature>
<dbReference type="InterPro" id="IPR050490">
    <property type="entry name" value="Bact_solute-bd_prot1"/>
</dbReference>
<dbReference type="PROSITE" id="PS51257">
    <property type="entry name" value="PROKAR_LIPOPROTEIN"/>
    <property type="match status" value="1"/>
</dbReference>
<organism evidence="4 5">
    <name type="scientific">Paenibacillus pectinilyticus</name>
    <dbReference type="NCBI Taxonomy" id="512399"/>
    <lineage>
        <taxon>Bacteria</taxon>
        <taxon>Bacillati</taxon>
        <taxon>Bacillota</taxon>
        <taxon>Bacilli</taxon>
        <taxon>Bacillales</taxon>
        <taxon>Paenibacillaceae</taxon>
        <taxon>Paenibacillus</taxon>
    </lineage>
</organism>
<comment type="caution">
    <text evidence="4">The sequence shown here is derived from an EMBL/GenBank/DDBJ whole genome shotgun (WGS) entry which is preliminary data.</text>
</comment>
<accession>A0A1C1A296</accession>
<evidence type="ECO:0000256" key="2">
    <source>
        <dbReference type="SAM" id="MobiDB-lite"/>
    </source>
</evidence>
<feature type="chain" id="PRO_5039177589" description="ABC transporter substrate-binding protein" evidence="3">
    <location>
        <begin position="26"/>
        <end position="534"/>
    </location>
</feature>
<gene>
    <name evidence="4" type="ORF">A8709_25080</name>
</gene>
<dbReference type="OrthoDB" id="9787283at2"/>
<dbReference type="SUPFAM" id="SSF53850">
    <property type="entry name" value="Periplasmic binding protein-like II"/>
    <property type="match status" value="1"/>
</dbReference>
<dbReference type="RefSeq" id="WP_065852898.1">
    <property type="nucleotide sequence ID" value="NZ_LYPC01000018.1"/>
</dbReference>